<keyword evidence="5 7" id="KW-1133">Transmembrane helix</keyword>
<dbReference type="Pfam" id="PF07690">
    <property type="entry name" value="MFS_1"/>
    <property type="match status" value="1"/>
</dbReference>
<dbReference type="PANTHER" id="PTHR23517:SF3">
    <property type="entry name" value="INTEGRAL MEMBRANE TRANSPORT PROTEIN"/>
    <property type="match status" value="1"/>
</dbReference>
<organism evidence="9 10">
    <name type="scientific">Candidatus Nitrosocosmicus oleophilus</name>
    <dbReference type="NCBI Taxonomy" id="1353260"/>
    <lineage>
        <taxon>Archaea</taxon>
        <taxon>Nitrososphaerota</taxon>
        <taxon>Nitrososphaeria</taxon>
        <taxon>Nitrososphaerales</taxon>
        <taxon>Nitrososphaeraceae</taxon>
        <taxon>Candidatus Nitrosocosmicus</taxon>
    </lineage>
</organism>
<sequence length="389" mass="42821">MIGLEQTVVPLIGANEFDIQSNALIVSFIASFGLVKAFLNLFAGKISDKWGRKNVLILGWLFGIPVPIILILAPDWNWVIIANVFLGINQGLAWSMTVNMKIDLVGKEKRGFALGFNEFSGYFAVAIVGFITGYIASVYGLKPYPFYLGIIFAVLGLLISWLIVKDTRKFTLLEIETQDKSKPVDENNVEMNGNLKFVQVFLQTSWKNRSLLAISQAGLVNNLIFGVSWGLFTLYFSSYGLSANDIGFLKALHPGIWGVLQLATGFLSDKIGRKILIFPGMFIQSIGVWTILYSQEALGWVVGMSFLGLGTALVYPTLLAAISDIAHPNWRATSLGVYRFWRDMGFVIGAIGIGFIADLFNTFVAIQAVAWIGLASGIVVIFLMKETKT</sequence>
<accession>A0A654LT54</accession>
<dbReference type="PROSITE" id="PS00216">
    <property type="entry name" value="SUGAR_TRANSPORT_1"/>
    <property type="match status" value="2"/>
</dbReference>
<feature type="transmembrane region" description="Helical" evidence="7">
    <location>
        <begin position="275"/>
        <end position="292"/>
    </location>
</feature>
<dbReference type="PROSITE" id="PS50850">
    <property type="entry name" value="MFS"/>
    <property type="match status" value="1"/>
</dbReference>
<feature type="domain" description="Major facilitator superfamily (MFS) profile" evidence="8">
    <location>
        <begin position="1"/>
        <end position="388"/>
    </location>
</feature>
<dbReference type="AlphaFoldDB" id="A0A654LT54"/>
<evidence type="ECO:0000256" key="6">
    <source>
        <dbReference type="ARBA" id="ARBA00023136"/>
    </source>
</evidence>
<keyword evidence="3" id="KW-1003">Cell membrane</keyword>
<gene>
    <name evidence="9" type="primary">ynfM</name>
    <name evidence="9" type="ORF">NMY3_00334</name>
</gene>
<dbReference type="GO" id="GO:0022857">
    <property type="term" value="F:transmembrane transporter activity"/>
    <property type="evidence" value="ECO:0007669"/>
    <property type="project" value="InterPro"/>
</dbReference>
<dbReference type="KEGG" id="taa:NMY3_00334"/>
<feature type="transmembrane region" description="Helical" evidence="7">
    <location>
        <begin position="79"/>
        <end position="98"/>
    </location>
</feature>
<dbReference type="InterPro" id="IPR050171">
    <property type="entry name" value="MFS_Transporters"/>
</dbReference>
<evidence type="ECO:0000256" key="7">
    <source>
        <dbReference type="SAM" id="Phobius"/>
    </source>
</evidence>
<feature type="transmembrane region" description="Helical" evidence="7">
    <location>
        <begin position="23"/>
        <end position="43"/>
    </location>
</feature>
<feature type="transmembrane region" description="Helical" evidence="7">
    <location>
        <begin position="363"/>
        <end position="384"/>
    </location>
</feature>
<feature type="transmembrane region" description="Helical" evidence="7">
    <location>
        <begin position="340"/>
        <end position="357"/>
    </location>
</feature>
<evidence type="ECO:0000256" key="4">
    <source>
        <dbReference type="ARBA" id="ARBA00022692"/>
    </source>
</evidence>
<keyword evidence="4 7" id="KW-0812">Transmembrane</keyword>
<feature type="transmembrane region" description="Helical" evidence="7">
    <location>
        <begin position="211"/>
        <end position="236"/>
    </location>
</feature>
<dbReference type="PANTHER" id="PTHR23517">
    <property type="entry name" value="RESISTANCE PROTEIN MDTM, PUTATIVE-RELATED-RELATED"/>
    <property type="match status" value="1"/>
</dbReference>
<feature type="transmembrane region" description="Helical" evidence="7">
    <location>
        <begin position="55"/>
        <end position="73"/>
    </location>
</feature>
<dbReference type="EMBL" id="CP012850">
    <property type="protein sequence ID" value="ALI34548.1"/>
    <property type="molecule type" value="Genomic_DNA"/>
</dbReference>
<dbReference type="InterPro" id="IPR011701">
    <property type="entry name" value="MFS"/>
</dbReference>
<feature type="transmembrane region" description="Helical" evidence="7">
    <location>
        <begin position="298"/>
        <end position="319"/>
    </location>
</feature>
<evidence type="ECO:0000313" key="10">
    <source>
        <dbReference type="Proteomes" id="UP000058925"/>
    </source>
</evidence>
<feature type="transmembrane region" description="Helical" evidence="7">
    <location>
        <begin position="146"/>
        <end position="164"/>
    </location>
</feature>
<comment type="subcellular location">
    <subcellularLocation>
        <location evidence="1">Cell membrane</location>
        <topology evidence="1">Multi-pass membrane protein</topology>
    </subcellularLocation>
</comment>
<dbReference type="Gene3D" id="1.20.1250.20">
    <property type="entry name" value="MFS general substrate transporter like domains"/>
    <property type="match status" value="2"/>
</dbReference>
<name>A0A654LT54_9ARCH</name>
<evidence type="ECO:0000313" key="9">
    <source>
        <dbReference type="EMBL" id="ALI34548.1"/>
    </source>
</evidence>
<dbReference type="GO" id="GO:0005886">
    <property type="term" value="C:plasma membrane"/>
    <property type="evidence" value="ECO:0007669"/>
    <property type="project" value="UniProtKB-SubCell"/>
</dbReference>
<evidence type="ECO:0000256" key="2">
    <source>
        <dbReference type="ARBA" id="ARBA00022448"/>
    </source>
</evidence>
<reference evidence="10" key="1">
    <citation type="submission" date="2015-10" db="EMBL/GenBank/DDBJ databases">
        <title>Niche specialization of a soil ammonia-oxidizing archaeon, Candidatus Nitrosocosmicus oleophilus.</title>
        <authorList>
            <person name="Jung M.-Y."/>
            <person name="Rhee S.-K."/>
        </authorList>
    </citation>
    <scope>NUCLEOTIDE SEQUENCE [LARGE SCALE GENOMIC DNA]</scope>
    <source>
        <strain evidence="10">MY3</strain>
    </source>
</reference>
<evidence type="ECO:0000256" key="1">
    <source>
        <dbReference type="ARBA" id="ARBA00004651"/>
    </source>
</evidence>
<keyword evidence="6 7" id="KW-0472">Membrane</keyword>
<dbReference type="CDD" id="cd17325">
    <property type="entry name" value="MFS_MdtG_SLC18_like"/>
    <property type="match status" value="1"/>
</dbReference>
<evidence type="ECO:0000256" key="3">
    <source>
        <dbReference type="ARBA" id="ARBA00022475"/>
    </source>
</evidence>
<dbReference type="InterPro" id="IPR020846">
    <property type="entry name" value="MFS_dom"/>
</dbReference>
<evidence type="ECO:0000256" key="5">
    <source>
        <dbReference type="ARBA" id="ARBA00022989"/>
    </source>
</evidence>
<proteinExistence type="predicted"/>
<feature type="transmembrane region" description="Helical" evidence="7">
    <location>
        <begin position="119"/>
        <end position="140"/>
    </location>
</feature>
<protein>
    <submittedName>
        <fullName evidence="9">Inner membrane transport protein YnfM</fullName>
    </submittedName>
</protein>
<dbReference type="SUPFAM" id="SSF103473">
    <property type="entry name" value="MFS general substrate transporter"/>
    <property type="match status" value="1"/>
</dbReference>
<feature type="transmembrane region" description="Helical" evidence="7">
    <location>
        <begin position="248"/>
        <end position="268"/>
    </location>
</feature>
<keyword evidence="2" id="KW-0813">Transport</keyword>
<dbReference type="InterPro" id="IPR005829">
    <property type="entry name" value="Sugar_transporter_CS"/>
</dbReference>
<dbReference type="Proteomes" id="UP000058925">
    <property type="component" value="Chromosome"/>
</dbReference>
<evidence type="ECO:0000259" key="8">
    <source>
        <dbReference type="PROSITE" id="PS50850"/>
    </source>
</evidence>
<keyword evidence="10" id="KW-1185">Reference proteome</keyword>
<dbReference type="InterPro" id="IPR036259">
    <property type="entry name" value="MFS_trans_sf"/>
</dbReference>